<evidence type="ECO:0000313" key="5">
    <source>
        <dbReference type="Proteomes" id="UP001164706"/>
    </source>
</evidence>
<reference evidence="4" key="1">
    <citation type="submission" date="2022-11" db="EMBL/GenBank/DDBJ databases">
        <title>Description of Microcella daejonensis nov. sp, isolated from riverside soil.</title>
        <authorList>
            <person name="Molina K.M."/>
            <person name="Kim S.B."/>
        </authorList>
    </citation>
    <scope>NUCLEOTIDE SEQUENCE</scope>
    <source>
        <strain evidence="4">MMS21-STM12</strain>
    </source>
</reference>
<dbReference type="RefSeq" id="WP_267738776.1">
    <property type="nucleotide sequence ID" value="NZ_CP113089.1"/>
</dbReference>
<dbReference type="KEGG" id="mdb:OVN18_06315"/>
<gene>
    <name evidence="4" type="ORF">OVN18_06315</name>
</gene>
<sequence>MSETIRPATIDDAPALGALHVACWREAYAGHLSAEFLARETPESSAERWVRTITRVVGEGGAPPLLAELDGALLGFAMGGPARLEKAPRDTELYALYTRASTHGSGLGQRLLDAAIGGRPAFLGVLDRNPRATAFYERNGFRFDGTTAILPEFENQIERRMVR</sequence>
<keyword evidence="5" id="KW-1185">Reference proteome</keyword>
<feature type="domain" description="N-acetyltransferase" evidence="3">
    <location>
        <begin position="3"/>
        <end position="163"/>
    </location>
</feature>
<dbReference type="InterPro" id="IPR050832">
    <property type="entry name" value="Bact_Acetyltransf"/>
</dbReference>
<dbReference type="AlphaFoldDB" id="A0A9E8SA15"/>
<evidence type="ECO:0000256" key="1">
    <source>
        <dbReference type="ARBA" id="ARBA00022679"/>
    </source>
</evidence>
<keyword evidence="1" id="KW-0808">Transferase</keyword>
<dbReference type="CDD" id="cd04301">
    <property type="entry name" value="NAT_SF"/>
    <property type="match status" value="1"/>
</dbReference>
<dbReference type="SUPFAM" id="SSF55729">
    <property type="entry name" value="Acyl-CoA N-acyltransferases (Nat)"/>
    <property type="match status" value="1"/>
</dbReference>
<dbReference type="Gene3D" id="3.40.630.30">
    <property type="match status" value="1"/>
</dbReference>
<dbReference type="PROSITE" id="PS51186">
    <property type="entry name" value="GNAT"/>
    <property type="match status" value="1"/>
</dbReference>
<dbReference type="GO" id="GO:0016747">
    <property type="term" value="F:acyltransferase activity, transferring groups other than amino-acyl groups"/>
    <property type="evidence" value="ECO:0007669"/>
    <property type="project" value="InterPro"/>
</dbReference>
<dbReference type="Pfam" id="PF00583">
    <property type="entry name" value="Acetyltransf_1"/>
    <property type="match status" value="1"/>
</dbReference>
<protein>
    <submittedName>
        <fullName evidence="4">GNAT family N-acetyltransferase</fullName>
    </submittedName>
</protein>
<evidence type="ECO:0000313" key="4">
    <source>
        <dbReference type="EMBL" id="WAB82609.1"/>
    </source>
</evidence>
<dbReference type="InterPro" id="IPR016181">
    <property type="entry name" value="Acyl_CoA_acyltransferase"/>
</dbReference>
<dbReference type="EMBL" id="CP113089">
    <property type="protein sequence ID" value="WAB82609.1"/>
    <property type="molecule type" value="Genomic_DNA"/>
</dbReference>
<evidence type="ECO:0000256" key="2">
    <source>
        <dbReference type="ARBA" id="ARBA00023315"/>
    </source>
</evidence>
<accession>A0A9E8SA15</accession>
<dbReference type="PANTHER" id="PTHR43877">
    <property type="entry name" value="AMINOALKYLPHOSPHONATE N-ACETYLTRANSFERASE-RELATED-RELATED"/>
    <property type="match status" value="1"/>
</dbReference>
<dbReference type="PANTHER" id="PTHR43877:SF1">
    <property type="entry name" value="ACETYLTRANSFERASE"/>
    <property type="match status" value="1"/>
</dbReference>
<dbReference type="Proteomes" id="UP001164706">
    <property type="component" value="Chromosome"/>
</dbReference>
<evidence type="ECO:0000259" key="3">
    <source>
        <dbReference type="PROSITE" id="PS51186"/>
    </source>
</evidence>
<organism evidence="4 5">
    <name type="scientific">Microcella daejeonensis</name>
    <dbReference type="NCBI Taxonomy" id="2994971"/>
    <lineage>
        <taxon>Bacteria</taxon>
        <taxon>Bacillati</taxon>
        <taxon>Actinomycetota</taxon>
        <taxon>Actinomycetes</taxon>
        <taxon>Micrococcales</taxon>
        <taxon>Microbacteriaceae</taxon>
        <taxon>Microcella</taxon>
    </lineage>
</organism>
<name>A0A9E8SA15_9MICO</name>
<dbReference type="InterPro" id="IPR000182">
    <property type="entry name" value="GNAT_dom"/>
</dbReference>
<proteinExistence type="predicted"/>
<keyword evidence="2" id="KW-0012">Acyltransferase</keyword>